<dbReference type="GO" id="GO:0006310">
    <property type="term" value="P:DNA recombination"/>
    <property type="evidence" value="ECO:0007669"/>
    <property type="project" value="UniProtKB-KW"/>
</dbReference>
<dbReference type="SUPFAM" id="SSF52540">
    <property type="entry name" value="P-loop containing nucleoside triphosphate hydrolases"/>
    <property type="match status" value="2"/>
</dbReference>
<dbReference type="SUPFAM" id="SSF56219">
    <property type="entry name" value="DNase I-like"/>
    <property type="match status" value="1"/>
</dbReference>
<evidence type="ECO:0000259" key="3">
    <source>
        <dbReference type="Pfam" id="PF05970"/>
    </source>
</evidence>
<dbReference type="GO" id="GO:0000723">
    <property type="term" value="P:telomere maintenance"/>
    <property type="evidence" value="ECO:0007669"/>
    <property type="project" value="InterPro"/>
</dbReference>
<proteinExistence type="inferred from homology"/>
<dbReference type="GO" id="GO:0005524">
    <property type="term" value="F:ATP binding"/>
    <property type="evidence" value="ECO:0007669"/>
    <property type="project" value="UniProtKB-KW"/>
</dbReference>
<dbReference type="EC" id="5.6.2.3" evidence="1"/>
<feature type="domain" description="Endonuclease/exonuclease/phosphatase" evidence="2">
    <location>
        <begin position="1585"/>
        <end position="1770"/>
    </location>
</feature>
<dbReference type="InterPro" id="IPR036691">
    <property type="entry name" value="Endo/exonu/phosph_ase_sf"/>
</dbReference>
<dbReference type="RefSeq" id="XP_052133445.1">
    <property type="nucleotide sequence ID" value="XM_052277485.1"/>
</dbReference>
<name>A0A9C6XCB9_FRAOC</name>
<dbReference type="InterPro" id="IPR027417">
    <property type="entry name" value="P-loop_NTPase"/>
</dbReference>
<protein>
    <recommendedName>
        <fullName evidence="1">ATP-dependent DNA helicase</fullName>
        <ecNumber evidence="1">5.6.2.3</ecNumber>
    </recommendedName>
</protein>
<dbReference type="CDD" id="cd18809">
    <property type="entry name" value="SF1_C_RecD"/>
    <property type="match status" value="1"/>
</dbReference>
<keyword evidence="1" id="KW-0234">DNA repair</keyword>
<dbReference type="InterPro" id="IPR051055">
    <property type="entry name" value="PIF1_helicase"/>
</dbReference>
<dbReference type="Pfam" id="PF03372">
    <property type="entry name" value="Exo_endo_phos"/>
    <property type="match status" value="1"/>
</dbReference>
<dbReference type="InterPro" id="IPR025476">
    <property type="entry name" value="Helitron_helicase-like"/>
</dbReference>
<dbReference type="PANTHER" id="PTHR47642:SF5">
    <property type="entry name" value="ATP-DEPENDENT DNA HELICASE"/>
    <property type="match status" value="1"/>
</dbReference>
<keyword evidence="1" id="KW-0233">DNA recombination</keyword>
<evidence type="ECO:0000313" key="7">
    <source>
        <dbReference type="RefSeq" id="XP_052133445.1"/>
    </source>
</evidence>
<dbReference type="GO" id="GO:0016787">
    <property type="term" value="F:hydrolase activity"/>
    <property type="evidence" value="ECO:0007669"/>
    <property type="project" value="UniProtKB-KW"/>
</dbReference>
<comment type="similarity">
    <text evidence="1">Belongs to the helicase family.</text>
</comment>
<evidence type="ECO:0000256" key="1">
    <source>
        <dbReference type="RuleBase" id="RU363044"/>
    </source>
</evidence>
<keyword evidence="1" id="KW-0378">Hydrolase</keyword>
<evidence type="ECO:0000313" key="6">
    <source>
        <dbReference type="Proteomes" id="UP000504606"/>
    </source>
</evidence>
<dbReference type="KEGG" id="foc:113205714"/>
<dbReference type="GeneID" id="113205714"/>
<dbReference type="InterPro" id="IPR010285">
    <property type="entry name" value="DNA_helicase_pif1-like_DEAD"/>
</dbReference>
<dbReference type="GO" id="GO:0006281">
    <property type="term" value="P:DNA repair"/>
    <property type="evidence" value="ECO:0007669"/>
    <property type="project" value="UniProtKB-KW"/>
</dbReference>
<keyword evidence="1" id="KW-0227">DNA damage</keyword>
<evidence type="ECO:0000259" key="2">
    <source>
        <dbReference type="Pfam" id="PF03372"/>
    </source>
</evidence>
<dbReference type="Gene3D" id="3.40.50.300">
    <property type="entry name" value="P-loop containing nucleotide triphosphate hydrolases"/>
    <property type="match status" value="1"/>
</dbReference>
<keyword evidence="1" id="KW-0347">Helicase</keyword>
<evidence type="ECO:0000259" key="5">
    <source>
        <dbReference type="Pfam" id="PF20209"/>
    </source>
</evidence>
<dbReference type="PANTHER" id="PTHR47642">
    <property type="entry name" value="ATP-DEPENDENT DNA HELICASE"/>
    <property type="match status" value="1"/>
</dbReference>
<comment type="catalytic activity">
    <reaction evidence="1">
        <text>ATP + H2O = ADP + phosphate + H(+)</text>
        <dbReference type="Rhea" id="RHEA:13065"/>
        <dbReference type="ChEBI" id="CHEBI:15377"/>
        <dbReference type="ChEBI" id="CHEBI:15378"/>
        <dbReference type="ChEBI" id="CHEBI:30616"/>
        <dbReference type="ChEBI" id="CHEBI:43474"/>
        <dbReference type="ChEBI" id="CHEBI:456216"/>
        <dbReference type="EC" id="5.6.2.3"/>
    </reaction>
</comment>
<dbReference type="InterPro" id="IPR005135">
    <property type="entry name" value="Endo/exonuclease/phosphatase"/>
</dbReference>
<keyword evidence="6" id="KW-1185">Reference proteome</keyword>
<dbReference type="Pfam" id="PF05970">
    <property type="entry name" value="PIF1"/>
    <property type="match status" value="1"/>
</dbReference>
<dbReference type="OrthoDB" id="7789720at2759"/>
<organism evidence="6 7">
    <name type="scientific">Frankliniella occidentalis</name>
    <name type="common">Western flower thrips</name>
    <name type="synonym">Euthrips occidentalis</name>
    <dbReference type="NCBI Taxonomy" id="133901"/>
    <lineage>
        <taxon>Eukaryota</taxon>
        <taxon>Metazoa</taxon>
        <taxon>Ecdysozoa</taxon>
        <taxon>Arthropoda</taxon>
        <taxon>Hexapoda</taxon>
        <taxon>Insecta</taxon>
        <taxon>Pterygota</taxon>
        <taxon>Neoptera</taxon>
        <taxon>Paraneoptera</taxon>
        <taxon>Thysanoptera</taxon>
        <taxon>Terebrantia</taxon>
        <taxon>Thripoidea</taxon>
        <taxon>Thripidae</taxon>
        <taxon>Frankliniella</taxon>
    </lineage>
</organism>
<dbReference type="GO" id="GO:0043139">
    <property type="term" value="F:5'-3' DNA helicase activity"/>
    <property type="evidence" value="ECO:0007669"/>
    <property type="project" value="UniProtKB-EC"/>
</dbReference>
<reference evidence="7" key="1">
    <citation type="submission" date="2025-08" db="UniProtKB">
        <authorList>
            <consortium name="RefSeq"/>
        </authorList>
    </citation>
    <scope>IDENTIFICATION</scope>
    <source>
        <tissue evidence="7">Whole organism</tissue>
    </source>
</reference>
<dbReference type="Pfam" id="PF14214">
    <property type="entry name" value="Helitron_like_N"/>
    <property type="match status" value="1"/>
</dbReference>
<dbReference type="Proteomes" id="UP000504606">
    <property type="component" value="Unplaced"/>
</dbReference>
<dbReference type="Gene3D" id="3.60.10.10">
    <property type="entry name" value="Endonuclease/exonuclease/phosphatase"/>
    <property type="match status" value="1"/>
</dbReference>
<feature type="domain" description="DUF6570" evidence="5">
    <location>
        <begin position="28"/>
        <end position="160"/>
    </location>
</feature>
<keyword evidence="1" id="KW-0547">Nucleotide-binding</keyword>
<dbReference type="Pfam" id="PF20209">
    <property type="entry name" value="DUF6570"/>
    <property type="match status" value="1"/>
</dbReference>
<evidence type="ECO:0000259" key="4">
    <source>
        <dbReference type="Pfam" id="PF14214"/>
    </source>
</evidence>
<feature type="domain" description="Helitron helicase-like" evidence="4">
    <location>
        <begin position="313"/>
        <end position="499"/>
    </location>
</feature>
<accession>A0A9C6XCB9</accession>
<dbReference type="InterPro" id="IPR046700">
    <property type="entry name" value="DUF6570"/>
</dbReference>
<feature type="domain" description="DNA helicase Pif1-like DEAD-box helicase" evidence="3">
    <location>
        <begin position="999"/>
        <end position="1222"/>
    </location>
</feature>
<keyword evidence="1" id="KW-0067">ATP-binding</keyword>
<comment type="cofactor">
    <cofactor evidence="1">
        <name>Mg(2+)</name>
        <dbReference type="ChEBI" id="CHEBI:18420"/>
    </cofactor>
</comment>
<sequence>MQQLLDRLVTVPGQYDMCATCRGYIMKKEVPPSAAVKGFRYPPLPPGLRPLTEVEEHVLALRLPFQQIVHLGTMGQRGQYGVRGSVINVPTEPDQTVRTVIPLLPEEDQLCVVNIKRKLMHKRAFARSFVRKDNIIQWGRFLEQSTLYREYGARFDETRLDVLPGDQDDEERCNEDGEVFYGQPDEPDGYKNMQERLGTIQNTVLMEDRVVVPAQPAANRANAETDEIDVAPGENKIPESVVRDRRAEELSFPGIYLGEPRTFTRHVTRYQAMRSEIRRVDRRGARPAAVLYKYNVNAREQAAGRLRHKFKRGAKEVLGRNITKEQLLDKNFVAASLKKGLAMPSLLPNSAEYWRGRGHDLFAAVRQLGRPHLFLTLSSAEYHSPILINVLRRLHREHAEMDRFASTPSMSVGPAAMEAIGDMVQQGDLDQGTVSSEEKLRLIREDPVVCASYFREIVLQLKKYLRMKKNGPMGRYFMKDWFIRIEFQQRGSPHAHCLLWLNDGPDKPLDDLAATIEFIDALITCDSSHPLADRNKHHHTSSCFKNKHIRHRFVKKGLDPHEEHRHCRFGAPFWPTPTTRVVFPLRAEEDERREEDREDEDWPTYIEKMRKLRLKLKDVLAAKDCPDTLEGVWQRAGCENDAEYEFAIRTGVRRPQVLYKRAVADRWTNPHLVWTLRAFIANGDAQLILDIYSLARYCVSYITKGEKSHSQLHNEITRLRREQGFDDRTLMRMLSSQTLRAKETSAQEAAWVLMKFPLCETSRKCTFIDTSPQEERVHCPKPAKELDALPVGSTDLWYPDVFDIYSRRPDELEHVTLAQFVALHHQSKDFKARRSHRIIRYRRYGENSEDADERENFYRSMCTLHLNWRNEDEIVQAGRDSSFQALYATHEETILERRRTFEAMLGLETTLADELEACIADEEAEALEADCNAQGRLAGNSKLFFDEEAVAEYMDCDNAQDVDIDLPGSSRPQQAVVPAQVRRRGVWDRQTYLDQIRRLNNKQKEVVLAVIHDVRTQAKPRLIYIDGPAGTGKSVVARNLANAFEAFCPAIDKDDSSRVVISAPTGKAAYNIGGGTLHHNYHLSYNQEADSTQRLHDGSQNIMLPLQGQQLGNFQNSFSNVQAQIIDEISMVSDRNFLAVDQRCKEAKNCEADFGGLWTICFGDFRQLVPVGGSAVYLSSTEGIAGSALLWRKFSYVELTENMRQGEDKEFAEVLKRIGDAEEPLSDADRAMIESRFVAENNLTVPPSCPRLYHCNEDKDAFNLHELLKSPNHHIIRLFARDRVQENRNYQGLLAPRGRKQQQSHDKLLERAKKLPTAKAKNLPHLLLAVVGHSYKLTVNVSVPDGLCNGSVGVLEWVQVGVLCPQSRTPGVTTPELAVQTLWLRFPGEVGAAASRAAQNELRVAIERQKSLPQHLLDALPFELPPCPEENKMAGLVPVEREDRHLNQLWTEQWRHVYRQQFPLVPSLAETIHGSQGGSYDKVCVEYYDQMQNNMVYVGLSRVRSLAGLFINNTNGKRLRRVASGRVTRRRAPRRSSNFFNHPRMDKKDEPLVKEKQRLRSNRFVPQWAALAQRPANGLRIVHHNVQSLNAHQQDVVLDKAFMQADVLLLAETWLRPDQSMDLGHGLAMVARCDAPVRQGNAAGGVAVYSRLPLCQERVVDTLPSVEAVSARQGDELLVAVLYCHPGAKLDDILEALGAVLPSHPTETTVLAADFNVDLQSAAGRHITEALTARGLTSSSDMTVPTTYNGTTIDGVYSNKAAMSVGRYQSYFSVHIPLIIDIPTGNVTKSTTYFQ</sequence>
<gene>
    <name evidence="7" type="primary">LOC113205714</name>
</gene>